<sequence>MPPNQLPERAGRKRRRIFYFPVGGINIRWGNLCIGCRRFCLRFRQGRSALRFRRGGAPAFTCIPGESYNCGDGKKERRGKAVNGGFPAEGGCRTGCPMDIGILPAKRGKCPETAGSRLFGRIAQGGSGDE</sequence>
<reference evidence="1 2" key="1">
    <citation type="submission" date="2016-01" db="EMBL/GenBank/DDBJ databases">
        <title>Draft Genome Sequences of Seven Thermophilic Sporeformers Isolated from Foods.</title>
        <authorList>
            <person name="Berendsen E.M."/>
            <person name="Wells-Bennik M.H."/>
            <person name="Krawcyk A.O."/>
            <person name="De Jong A."/>
            <person name="Holsappel S."/>
            <person name="Eijlander R.T."/>
            <person name="Kuipers O.P."/>
        </authorList>
    </citation>
    <scope>NUCLEOTIDE SEQUENCE [LARGE SCALE GENOMIC DNA]</scope>
    <source>
        <strain evidence="1 2">B4135</strain>
    </source>
</reference>
<evidence type="ECO:0000313" key="1">
    <source>
        <dbReference type="EMBL" id="KYD20649.1"/>
    </source>
</evidence>
<evidence type="ECO:0000313" key="2">
    <source>
        <dbReference type="Proteomes" id="UP000075683"/>
    </source>
</evidence>
<dbReference type="Proteomes" id="UP000075683">
    <property type="component" value="Unassembled WGS sequence"/>
</dbReference>
<name>A0A150M915_9BACI</name>
<proteinExistence type="predicted"/>
<protein>
    <submittedName>
        <fullName evidence="1">Uncharacterized protein</fullName>
    </submittedName>
</protein>
<comment type="caution">
    <text evidence="1">The sequence shown here is derived from an EMBL/GenBank/DDBJ whole genome shotgun (WGS) entry which is preliminary data.</text>
</comment>
<dbReference type="EMBL" id="LQYT01000032">
    <property type="protein sequence ID" value="KYD20649.1"/>
    <property type="molecule type" value="Genomic_DNA"/>
</dbReference>
<organism evidence="1 2">
    <name type="scientific">Caldibacillus debilis</name>
    <dbReference type="NCBI Taxonomy" id="301148"/>
    <lineage>
        <taxon>Bacteria</taxon>
        <taxon>Bacillati</taxon>
        <taxon>Bacillota</taxon>
        <taxon>Bacilli</taxon>
        <taxon>Bacillales</taxon>
        <taxon>Bacillaceae</taxon>
        <taxon>Caldibacillus</taxon>
    </lineage>
</organism>
<dbReference type="AlphaFoldDB" id="A0A150M915"/>
<gene>
    <name evidence="1" type="ORF">B4135_1810</name>
</gene>
<accession>A0A150M915</accession>